<sequence>PIFLILLYLVHIRKIWSTSQPGFAMVDLKHCPSAPPVDNSDVPLLQRMKEHAIEFYEASPEQHRQCLRNTFNKYMSKLSAATASENPVKHSDLHVSVTTGQPTPAGSSPASQ</sequence>
<feature type="chain" id="PRO_5008901312" evidence="2">
    <location>
        <begin position="18"/>
        <end position="112"/>
    </location>
</feature>
<keyword evidence="2" id="KW-0732">Signal</keyword>
<dbReference type="AlphaFoldDB" id="A0A1D2A075"/>
<protein>
    <submittedName>
        <fullName evidence="3">Uncharacterized protein</fullName>
    </submittedName>
</protein>
<gene>
    <name evidence="3" type="ORF">g.179</name>
</gene>
<feature type="region of interest" description="Disordered" evidence="1">
    <location>
        <begin position="82"/>
        <end position="112"/>
    </location>
</feature>
<name>A0A1D2A075_AUXPR</name>
<evidence type="ECO:0000256" key="1">
    <source>
        <dbReference type="SAM" id="MobiDB-lite"/>
    </source>
</evidence>
<reference evidence="3" key="1">
    <citation type="submission" date="2015-08" db="EMBL/GenBank/DDBJ databases">
        <authorList>
            <person name="Babu N.S."/>
            <person name="Beckwith C.J."/>
            <person name="Beseler K.G."/>
            <person name="Brison A."/>
            <person name="Carone J.V."/>
            <person name="Caskin T.P."/>
            <person name="Diamond M."/>
            <person name="Durham M.E."/>
            <person name="Foxe J.M."/>
            <person name="Go M."/>
            <person name="Henderson B.A."/>
            <person name="Jones I.B."/>
            <person name="McGettigan J.A."/>
            <person name="Micheletti S.J."/>
            <person name="Nasrallah M.E."/>
            <person name="Ortiz D."/>
            <person name="Piller C.R."/>
            <person name="Privatt S.R."/>
            <person name="Schneider S.L."/>
            <person name="Sharp S."/>
            <person name="Smith T.C."/>
            <person name="Stanton J.D."/>
            <person name="Ullery H.E."/>
            <person name="Wilson R.J."/>
            <person name="Serrano M.G."/>
            <person name="Buck G."/>
            <person name="Lee V."/>
            <person name="Wang Y."/>
            <person name="Carvalho R."/>
            <person name="Voegtly L."/>
            <person name="Shi R."/>
            <person name="Duckworth R."/>
            <person name="Johnson A."/>
            <person name="Loviza R."/>
            <person name="Walstead R."/>
            <person name="Shah Z."/>
            <person name="Kiflezghi M."/>
            <person name="Wade K."/>
            <person name="Ball S.L."/>
            <person name="Bradley K.W."/>
            <person name="Asai D.J."/>
            <person name="Bowman C.A."/>
            <person name="Russell D.A."/>
            <person name="Pope W.H."/>
            <person name="Jacobs-Sera D."/>
            <person name="Hendrix R.W."/>
            <person name="Hatfull G.F."/>
        </authorList>
    </citation>
    <scope>NUCLEOTIDE SEQUENCE</scope>
</reference>
<feature type="non-terminal residue" evidence="3">
    <location>
        <position position="1"/>
    </location>
</feature>
<feature type="signal peptide" evidence="2">
    <location>
        <begin position="1"/>
        <end position="17"/>
    </location>
</feature>
<evidence type="ECO:0000313" key="3">
    <source>
        <dbReference type="EMBL" id="JAT72395.1"/>
    </source>
</evidence>
<dbReference type="EMBL" id="GDKF01006227">
    <property type="protein sequence ID" value="JAT72395.1"/>
    <property type="molecule type" value="Transcribed_RNA"/>
</dbReference>
<accession>A0A1D2A075</accession>
<evidence type="ECO:0000256" key="2">
    <source>
        <dbReference type="SAM" id="SignalP"/>
    </source>
</evidence>
<proteinExistence type="predicted"/>
<feature type="compositionally biased region" description="Polar residues" evidence="1">
    <location>
        <begin position="96"/>
        <end position="112"/>
    </location>
</feature>
<organism evidence="3">
    <name type="scientific">Auxenochlorella protothecoides</name>
    <name type="common">Green microalga</name>
    <name type="synonym">Chlorella protothecoides</name>
    <dbReference type="NCBI Taxonomy" id="3075"/>
    <lineage>
        <taxon>Eukaryota</taxon>
        <taxon>Viridiplantae</taxon>
        <taxon>Chlorophyta</taxon>
        <taxon>core chlorophytes</taxon>
        <taxon>Trebouxiophyceae</taxon>
        <taxon>Chlorellales</taxon>
        <taxon>Chlorellaceae</taxon>
        <taxon>Auxenochlorella</taxon>
    </lineage>
</organism>